<feature type="domain" description="Thioredoxin" evidence="7">
    <location>
        <begin position="4"/>
        <end position="161"/>
    </location>
</feature>
<comment type="similarity">
    <text evidence="6">Belongs to the peroxiredoxin family. Prx5 subfamily.</text>
</comment>
<protein>
    <recommendedName>
        <fullName evidence="6">Glutathione-dependent peroxiredoxin</fullName>
        <ecNumber evidence="6">1.11.1.27</ecNumber>
    </recommendedName>
</protein>
<comment type="function">
    <text evidence="6">Thiol-specific peroxidase that catalyzes the reduction of hydrogen peroxide and organic hydroperoxides to water and alcohols, respectively. Plays a role in cell protection against oxidative stress by detoxifying peroxides.</text>
</comment>
<evidence type="ECO:0000256" key="2">
    <source>
        <dbReference type="ARBA" id="ARBA00022862"/>
    </source>
</evidence>
<keyword evidence="3 6" id="KW-0560">Oxidoreductase</keyword>
<evidence type="ECO:0000313" key="8">
    <source>
        <dbReference type="EMBL" id="KAA5605969.1"/>
    </source>
</evidence>
<comment type="catalytic activity">
    <reaction evidence="6">
        <text>a hydroperoxide + 2 glutathione = an alcohol + glutathione disulfide + H2O</text>
        <dbReference type="Rhea" id="RHEA:62632"/>
        <dbReference type="ChEBI" id="CHEBI:15377"/>
        <dbReference type="ChEBI" id="CHEBI:30879"/>
        <dbReference type="ChEBI" id="CHEBI:35924"/>
        <dbReference type="ChEBI" id="CHEBI:57925"/>
        <dbReference type="ChEBI" id="CHEBI:58297"/>
        <dbReference type="EC" id="1.11.1.27"/>
    </reaction>
</comment>
<dbReference type="GO" id="GO:0008379">
    <property type="term" value="F:thioredoxin peroxidase activity"/>
    <property type="evidence" value="ECO:0007669"/>
    <property type="project" value="InterPro"/>
</dbReference>
<dbReference type="PANTHER" id="PTHR10430">
    <property type="entry name" value="PEROXIREDOXIN"/>
    <property type="match status" value="1"/>
</dbReference>
<dbReference type="Proteomes" id="UP000324065">
    <property type="component" value="Unassembled WGS sequence"/>
</dbReference>
<sequence length="161" mass="16802">MSMIQAGDRMPRVTLHMLTDDGIKPVPTDELFAGKTVVLFAVPGAFTPTCSARHLPGFVEHIDAFAAKGVDAVACVAVNDPFVMAAWGASAGADGKVLMISDGNGALAEATGTQMDASKAAMATRSQRYAMIVRDGTVEQFFLDPAGQFEASSAENVLAHL</sequence>
<dbReference type="PANTHER" id="PTHR10430:SF16">
    <property type="entry name" value="PEROXIREDOXIN-5, MITOCHONDRIAL"/>
    <property type="match status" value="1"/>
</dbReference>
<dbReference type="PROSITE" id="PS51352">
    <property type="entry name" value="THIOREDOXIN_2"/>
    <property type="match status" value="1"/>
</dbReference>
<dbReference type="RefSeq" id="WP_150061900.1">
    <property type="nucleotide sequence ID" value="NZ_JACHII010000002.1"/>
</dbReference>
<evidence type="ECO:0000256" key="6">
    <source>
        <dbReference type="RuleBase" id="RU366011"/>
    </source>
</evidence>
<dbReference type="InterPro" id="IPR036249">
    <property type="entry name" value="Thioredoxin-like_sf"/>
</dbReference>
<evidence type="ECO:0000256" key="4">
    <source>
        <dbReference type="ARBA" id="ARBA00023284"/>
    </source>
</evidence>
<dbReference type="EMBL" id="VWPJ01000006">
    <property type="protein sequence ID" value="KAA5605969.1"/>
    <property type="molecule type" value="Genomic_DNA"/>
</dbReference>
<keyword evidence="1 6" id="KW-0575">Peroxidase</keyword>
<evidence type="ECO:0000256" key="5">
    <source>
        <dbReference type="PIRSR" id="PIRSR637944-1"/>
    </source>
</evidence>
<dbReference type="EC" id="1.11.1.27" evidence="6"/>
<name>A0A5M6IDY8_9PROT</name>
<dbReference type="Pfam" id="PF08534">
    <property type="entry name" value="Redoxin"/>
    <property type="match status" value="1"/>
</dbReference>
<dbReference type="Gene3D" id="3.40.30.10">
    <property type="entry name" value="Glutaredoxin"/>
    <property type="match status" value="1"/>
</dbReference>
<dbReference type="AlphaFoldDB" id="A0A5M6IDY8"/>
<dbReference type="InterPro" id="IPR013740">
    <property type="entry name" value="Redoxin"/>
</dbReference>
<dbReference type="GO" id="GO:0045454">
    <property type="term" value="P:cell redox homeostasis"/>
    <property type="evidence" value="ECO:0007669"/>
    <property type="project" value="TreeGrafter"/>
</dbReference>
<accession>A0A5M6IDY8</accession>
<dbReference type="CDD" id="cd03013">
    <property type="entry name" value="PRX5_like"/>
    <property type="match status" value="1"/>
</dbReference>
<keyword evidence="4 6" id="KW-0676">Redox-active center</keyword>
<evidence type="ECO:0000256" key="1">
    <source>
        <dbReference type="ARBA" id="ARBA00022559"/>
    </source>
</evidence>
<organism evidence="8 9">
    <name type="scientific">Roseospira marina</name>
    <dbReference type="NCBI Taxonomy" id="140057"/>
    <lineage>
        <taxon>Bacteria</taxon>
        <taxon>Pseudomonadati</taxon>
        <taxon>Pseudomonadota</taxon>
        <taxon>Alphaproteobacteria</taxon>
        <taxon>Rhodospirillales</taxon>
        <taxon>Rhodospirillaceae</taxon>
        <taxon>Roseospira</taxon>
    </lineage>
</organism>
<comment type="caution">
    <text evidence="8">The sequence shown here is derived from an EMBL/GenBank/DDBJ whole genome shotgun (WGS) entry which is preliminary data.</text>
</comment>
<evidence type="ECO:0000313" key="9">
    <source>
        <dbReference type="Proteomes" id="UP000324065"/>
    </source>
</evidence>
<reference evidence="8 9" key="1">
    <citation type="submission" date="2019-09" db="EMBL/GenBank/DDBJ databases">
        <title>Genome sequence of Roseospira marina, one of the more divergent members of the non-sulfur purple photosynthetic bacterial family, the Rhodospirillaceae.</title>
        <authorList>
            <person name="Meyer T."/>
            <person name="Kyndt J."/>
        </authorList>
    </citation>
    <scope>NUCLEOTIDE SEQUENCE [LARGE SCALE GENOMIC DNA]</scope>
    <source>
        <strain evidence="8 9">DSM 15113</strain>
    </source>
</reference>
<dbReference type="SUPFAM" id="SSF52833">
    <property type="entry name" value="Thioredoxin-like"/>
    <property type="match status" value="1"/>
</dbReference>
<evidence type="ECO:0000256" key="3">
    <source>
        <dbReference type="ARBA" id="ARBA00023002"/>
    </source>
</evidence>
<keyword evidence="9" id="KW-1185">Reference proteome</keyword>
<dbReference type="FunFam" id="3.40.30.10:FF:000020">
    <property type="entry name" value="Peroxiredoxin"/>
    <property type="match status" value="1"/>
</dbReference>
<dbReference type="GO" id="GO:0042744">
    <property type="term" value="P:hydrogen peroxide catabolic process"/>
    <property type="evidence" value="ECO:0007669"/>
    <property type="project" value="TreeGrafter"/>
</dbReference>
<dbReference type="InterPro" id="IPR037944">
    <property type="entry name" value="PRX5-like"/>
</dbReference>
<dbReference type="GO" id="GO:0005737">
    <property type="term" value="C:cytoplasm"/>
    <property type="evidence" value="ECO:0007669"/>
    <property type="project" value="TreeGrafter"/>
</dbReference>
<dbReference type="InterPro" id="IPR013766">
    <property type="entry name" value="Thioredoxin_domain"/>
</dbReference>
<proteinExistence type="inferred from homology"/>
<dbReference type="GO" id="GO:0034599">
    <property type="term" value="P:cellular response to oxidative stress"/>
    <property type="evidence" value="ECO:0007669"/>
    <property type="project" value="InterPro"/>
</dbReference>
<gene>
    <name evidence="8" type="ORF">F1188_08070</name>
</gene>
<keyword evidence="2 6" id="KW-0049">Antioxidant</keyword>
<dbReference type="OrthoDB" id="9800621at2"/>
<evidence type="ECO:0000259" key="7">
    <source>
        <dbReference type="PROSITE" id="PS51352"/>
    </source>
</evidence>
<feature type="active site" description="Cysteine sulfenic acid (-SOH) intermediate" evidence="5">
    <location>
        <position position="50"/>
    </location>
</feature>